<dbReference type="Proteomes" id="UP000011514">
    <property type="component" value="Unassembled WGS sequence"/>
</dbReference>
<feature type="compositionally biased region" description="Acidic residues" evidence="1">
    <location>
        <begin position="246"/>
        <end position="259"/>
    </location>
</feature>
<dbReference type="InterPro" id="IPR025491">
    <property type="entry name" value="DUF4382"/>
</dbReference>
<feature type="region of interest" description="Disordered" evidence="1">
    <location>
        <begin position="70"/>
        <end position="127"/>
    </location>
</feature>
<feature type="compositionally biased region" description="Low complexity" evidence="1">
    <location>
        <begin position="86"/>
        <end position="98"/>
    </location>
</feature>
<dbReference type="OrthoDB" id="187789at2157"/>
<dbReference type="STRING" id="1227484.C471_01684"/>
<dbReference type="PROSITE" id="PS51318">
    <property type="entry name" value="TAT"/>
    <property type="match status" value="1"/>
</dbReference>
<feature type="domain" description="DUF4382" evidence="2">
    <location>
        <begin position="38"/>
        <end position="225"/>
    </location>
</feature>
<proteinExistence type="predicted"/>
<feature type="region of interest" description="Disordered" evidence="1">
    <location>
        <begin position="229"/>
        <end position="266"/>
    </location>
</feature>
<gene>
    <name evidence="3" type="ORF">C471_01684</name>
</gene>
<evidence type="ECO:0000313" key="3">
    <source>
        <dbReference type="EMBL" id="ELZ43128.1"/>
    </source>
</evidence>
<dbReference type="RefSeq" id="WP_004046122.1">
    <property type="nucleotide sequence ID" value="NZ_AOJE01000008.1"/>
</dbReference>
<feature type="compositionally biased region" description="Acidic residues" evidence="1">
    <location>
        <begin position="99"/>
        <end position="123"/>
    </location>
</feature>
<evidence type="ECO:0000259" key="2">
    <source>
        <dbReference type="Pfam" id="PF14321"/>
    </source>
</evidence>
<name>M0E7Z2_9EURY</name>
<keyword evidence="4" id="KW-1185">Reference proteome</keyword>
<dbReference type="eggNOG" id="arCOG06011">
    <property type="taxonomic scope" value="Archaea"/>
</dbReference>
<dbReference type="PROSITE" id="PS51257">
    <property type="entry name" value="PROKAR_LIPOPROTEIN"/>
    <property type="match status" value="1"/>
</dbReference>
<comment type="caution">
    <text evidence="3">The sequence shown here is derived from an EMBL/GenBank/DDBJ whole genome shotgun (WGS) entry which is preliminary data.</text>
</comment>
<evidence type="ECO:0000256" key="1">
    <source>
        <dbReference type="SAM" id="MobiDB-lite"/>
    </source>
</evidence>
<dbReference type="AlphaFoldDB" id="M0E7Z2"/>
<sequence>MTDRTTDLDALDRRTYLQATGAAALGVAGLAGCVGRATGTLATAVTDQPADIGDFESLVVTIEGIWLGSEGAEGGAEGTETDGENATDSGSDDGNATDSDGDDGNATDGGGDDADTGDEEGDDADGREYHEFDEPQEADLVELQNGETQLIDERELRTGEYPFLQLDVSAVDGTLTDGSDATVDLPGNAPLKFNEPFEIRENTRTTFTADFAPVLRGNGRYLLRPVPSGIEVDYGETDGDSGAGDGADDETDGTNESDDGSGGGAE</sequence>
<accession>M0E7Z2</accession>
<reference evidence="3 4" key="1">
    <citation type="journal article" date="2014" name="PLoS Genet.">
        <title>Phylogenetically driven sequencing of extremely halophilic archaea reveals strategies for static and dynamic osmo-response.</title>
        <authorList>
            <person name="Becker E.A."/>
            <person name="Seitzer P.M."/>
            <person name="Tritt A."/>
            <person name="Larsen D."/>
            <person name="Krusor M."/>
            <person name="Yao A.I."/>
            <person name="Wu D."/>
            <person name="Madern D."/>
            <person name="Eisen J.A."/>
            <person name="Darling A.E."/>
            <person name="Facciotti M.T."/>
        </authorList>
    </citation>
    <scope>NUCLEOTIDE SEQUENCE [LARGE SCALE GENOMIC DNA]</scope>
    <source>
        <strain evidence="3 4">DSM 1137</strain>
    </source>
</reference>
<dbReference type="Pfam" id="PF14321">
    <property type="entry name" value="DUF4382"/>
    <property type="match status" value="1"/>
</dbReference>
<protein>
    <recommendedName>
        <fullName evidence="2">DUF4382 domain-containing protein</fullName>
    </recommendedName>
</protein>
<dbReference type="EMBL" id="AOJE01000008">
    <property type="protein sequence ID" value="ELZ43128.1"/>
    <property type="molecule type" value="Genomic_DNA"/>
</dbReference>
<organism evidence="3 4">
    <name type="scientific">Halorubrum saccharovorum DSM 1137</name>
    <dbReference type="NCBI Taxonomy" id="1227484"/>
    <lineage>
        <taxon>Archaea</taxon>
        <taxon>Methanobacteriati</taxon>
        <taxon>Methanobacteriota</taxon>
        <taxon>Stenosarchaea group</taxon>
        <taxon>Halobacteria</taxon>
        <taxon>Halobacteriales</taxon>
        <taxon>Haloferacaceae</taxon>
        <taxon>Halorubrum</taxon>
    </lineage>
</organism>
<evidence type="ECO:0000313" key="4">
    <source>
        <dbReference type="Proteomes" id="UP000011514"/>
    </source>
</evidence>
<dbReference type="InterPro" id="IPR006311">
    <property type="entry name" value="TAT_signal"/>
</dbReference>
<dbReference type="PATRIC" id="fig|1227484.4.peg.343"/>